<dbReference type="Gene3D" id="3.30.70.1170">
    <property type="entry name" value="Sun protein, domain 3"/>
    <property type="match status" value="1"/>
</dbReference>
<dbReference type="NCBIfam" id="NF011494">
    <property type="entry name" value="PRK14902.1"/>
    <property type="match status" value="1"/>
</dbReference>
<evidence type="ECO:0000256" key="12">
    <source>
        <dbReference type="ARBA" id="ARBA00047283"/>
    </source>
</evidence>
<feature type="domain" description="SAM-dependent MTase RsmB/NOP-type" evidence="14">
    <location>
        <begin position="169"/>
        <end position="441"/>
    </location>
</feature>
<dbReference type="NCBIfam" id="TIGR00446">
    <property type="entry name" value="nop2p"/>
    <property type="match status" value="1"/>
</dbReference>
<dbReference type="GO" id="GO:0005737">
    <property type="term" value="C:cytoplasm"/>
    <property type="evidence" value="ECO:0007669"/>
    <property type="project" value="UniProtKB-SubCell"/>
</dbReference>
<feature type="binding site" evidence="13">
    <location>
        <begin position="258"/>
        <end position="264"/>
    </location>
    <ligand>
        <name>S-adenosyl-L-methionine</name>
        <dbReference type="ChEBI" id="CHEBI:59789"/>
    </ligand>
</feature>
<keyword evidence="5" id="KW-0698">rRNA processing</keyword>
<evidence type="ECO:0000256" key="5">
    <source>
        <dbReference type="ARBA" id="ARBA00022552"/>
    </source>
</evidence>
<evidence type="ECO:0000313" key="15">
    <source>
        <dbReference type="EMBL" id="SHF31853.1"/>
    </source>
</evidence>
<feature type="binding site" evidence="13">
    <location>
        <position position="327"/>
    </location>
    <ligand>
        <name>S-adenosyl-L-methionine</name>
        <dbReference type="ChEBI" id="CHEBI:59789"/>
    </ligand>
</feature>
<dbReference type="InterPro" id="IPR006027">
    <property type="entry name" value="NusB_RsmB_TIM44"/>
</dbReference>
<evidence type="ECO:0000256" key="3">
    <source>
        <dbReference type="ARBA" id="ARBA00012140"/>
    </source>
</evidence>
<dbReference type="NCBIfam" id="TIGR00563">
    <property type="entry name" value="rsmB"/>
    <property type="match status" value="1"/>
</dbReference>
<comment type="catalytic activity">
    <reaction evidence="12">
        <text>cytidine(967) in 16S rRNA + S-adenosyl-L-methionine = 5-methylcytidine(967) in 16S rRNA + S-adenosyl-L-homocysteine + H(+)</text>
        <dbReference type="Rhea" id="RHEA:42748"/>
        <dbReference type="Rhea" id="RHEA-COMP:10219"/>
        <dbReference type="Rhea" id="RHEA-COMP:10220"/>
        <dbReference type="ChEBI" id="CHEBI:15378"/>
        <dbReference type="ChEBI" id="CHEBI:57856"/>
        <dbReference type="ChEBI" id="CHEBI:59789"/>
        <dbReference type="ChEBI" id="CHEBI:74483"/>
        <dbReference type="ChEBI" id="CHEBI:82748"/>
        <dbReference type="EC" id="2.1.1.176"/>
    </reaction>
</comment>
<accession>A0A1M5ANL9</accession>
<reference evidence="16" key="1">
    <citation type="submission" date="2016-11" db="EMBL/GenBank/DDBJ databases">
        <authorList>
            <person name="Varghese N."/>
            <person name="Submissions S."/>
        </authorList>
    </citation>
    <scope>NUCLEOTIDE SEQUENCE [LARGE SCALE GENOMIC DNA]</scope>
    <source>
        <strain evidence="16">DSM 10124</strain>
    </source>
</reference>
<evidence type="ECO:0000256" key="6">
    <source>
        <dbReference type="ARBA" id="ARBA00022603"/>
    </source>
</evidence>
<dbReference type="SUPFAM" id="SSF53335">
    <property type="entry name" value="S-adenosyl-L-methionine-dependent methyltransferases"/>
    <property type="match status" value="1"/>
</dbReference>
<dbReference type="Proteomes" id="UP000184423">
    <property type="component" value="Unassembled WGS sequence"/>
</dbReference>
<evidence type="ECO:0000256" key="10">
    <source>
        <dbReference type="ARBA" id="ARBA00030399"/>
    </source>
</evidence>
<protein>
    <recommendedName>
        <fullName evidence="3">16S rRNA (cytosine(967)-C(5))-methyltransferase</fullName>
        <ecNumber evidence="3">2.1.1.176</ecNumber>
    </recommendedName>
    <alternativeName>
        <fullName evidence="10">16S rRNA m5C967 methyltransferase</fullName>
    </alternativeName>
    <alternativeName>
        <fullName evidence="11">rRNA (cytosine-C(5)-)-methyltransferase RsmB</fullName>
    </alternativeName>
</protein>
<proteinExistence type="inferred from homology"/>
<comment type="subcellular location">
    <subcellularLocation>
        <location evidence="2">Cytoplasm</location>
    </subcellularLocation>
</comment>
<feature type="active site" description="Nucleophile" evidence="13">
    <location>
        <position position="380"/>
    </location>
</feature>
<dbReference type="RefSeq" id="WP_027307417.1">
    <property type="nucleotide sequence ID" value="NZ_FQVG01000055.1"/>
</dbReference>
<dbReference type="GO" id="GO:0003723">
    <property type="term" value="F:RNA binding"/>
    <property type="evidence" value="ECO:0007669"/>
    <property type="project" value="UniProtKB-UniRule"/>
</dbReference>
<evidence type="ECO:0000256" key="8">
    <source>
        <dbReference type="ARBA" id="ARBA00022691"/>
    </source>
</evidence>
<dbReference type="GO" id="GO:0006355">
    <property type="term" value="P:regulation of DNA-templated transcription"/>
    <property type="evidence" value="ECO:0007669"/>
    <property type="project" value="InterPro"/>
</dbReference>
<evidence type="ECO:0000256" key="4">
    <source>
        <dbReference type="ARBA" id="ARBA00022490"/>
    </source>
</evidence>
<gene>
    <name evidence="15" type="ORF">SAMN02746091_02249</name>
</gene>
<keyword evidence="9 13" id="KW-0694">RNA-binding</keyword>
<organism evidence="15 16">
    <name type="scientific">Caloramator proteoclasticus DSM 10124</name>
    <dbReference type="NCBI Taxonomy" id="1121262"/>
    <lineage>
        <taxon>Bacteria</taxon>
        <taxon>Bacillati</taxon>
        <taxon>Bacillota</taxon>
        <taxon>Clostridia</taxon>
        <taxon>Eubacteriales</taxon>
        <taxon>Clostridiaceae</taxon>
        <taxon>Caloramator</taxon>
    </lineage>
</organism>
<dbReference type="InterPro" id="IPR029063">
    <property type="entry name" value="SAM-dependent_MTases_sf"/>
</dbReference>
<keyword evidence="7 13" id="KW-0808">Transferase</keyword>
<dbReference type="InterPro" id="IPR011023">
    <property type="entry name" value="Nop2p"/>
</dbReference>
<dbReference type="PROSITE" id="PS51686">
    <property type="entry name" value="SAM_MT_RSMB_NOP"/>
    <property type="match status" value="1"/>
</dbReference>
<evidence type="ECO:0000313" key="16">
    <source>
        <dbReference type="Proteomes" id="UP000184423"/>
    </source>
</evidence>
<dbReference type="EC" id="2.1.1.176" evidence="3"/>
<dbReference type="PRINTS" id="PR02008">
    <property type="entry name" value="RCMTFAMILY"/>
</dbReference>
<evidence type="ECO:0000256" key="11">
    <source>
        <dbReference type="ARBA" id="ARBA00031088"/>
    </source>
</evidence>
<dbReference type="InterPro" id="IPR035926">
    <property type="entry name" value="NusB-like_sf"/>
</dbReference>
<dbReference type="Pfam" id="PF01029">
    <property type="entry name" value="NusB"/>
    <property type="match status" value="1"/>
</dbReference>
<dbReference type="FunFam" id="3.30.70.1170:FF:000003">
    <property type="entry name" value="16S rRNA (Cytosine(967)-C(5))-methyltransferase RsmB"/>
    <property type="match status" value="1"/>
</dbReference>
<dbReference type="Pfam" id="PF01189">
    <property type="entry name" value="Methyltr_RsmB-F"/>
    <property type="match status" value="1"/>
</dbReference>
<evidence type="ECO:0000256" key="9">
    <source>
        <dbReference type="ARBA" id="ARBA00022884"/>
    </source>
</evidence>
<evidence type="ECO:0000259" key="14">
    <source>
        <dbReference type="PROSITE" id="PS51686"/>
    </source>
</evidence>
<feature type="binding site" evidence="13">
    <location>
        <position position="309"/>
    </location>
    <ligand>
        <name>S-adenosyl-L-methionine</name>
        <dbReference type="ChEBI" id="CHEBI:59789"/>
    </ligand>
</feature>
<name>A0A1M5ANL9_9CLOT</name>
<keyword evidence="16" id="KW-1185">Reference proteome</keyword>
<keyword evidence="6 13" id="KW-0489">Methyltransferase</keyword>
<dbReference type="InterPro" id="IPR054728">
    <property type="entry name" value="RsmB-like_ferredoxin"/>
</dbReference>
<comment type="function">
    <text evidence="1">Specifically methylates the cytosine at position 967 (m5C967) of 16S rRNA.</text>
</comment>
<dbReference type="InterPro" id="IPR001678">
    <property type="entry name" value="MeTrfase_RsmB-F_NOP2_dom"/>
</dbReference>
<dbReference type="InterPro" id="IPR049560">
    <property type="entry name" value="MeTrfase_RsmB-F_NOP2_cat"/>
</dbReference>
<dbReference type="AlphaFoldDB" id="A0A1M5ANL9"/>
<evidence type="ECO:0000256" key="7">
    <source>
        <dbReference type="ARBA" id="ARBA00022679"/>
    </source>
</evidence>
<dbReference type="Gene3D" id="3.40.50.150">
    <property type="entry name" value="Vaccinia Virus protein VP39"/>
    <property type="match status" value="1"/>
</dbReference>
<sequence>MKDLARYVAVKTLCDIEEGAFSNIKLNYYFKKYDMKPIDRAFTSEIVYGTLRNLIKIDYFINKFSNIKTSKMTKWVLNSIRIAVYQIFFMDKVPEYAAINESVEIVKQKEKKASGFVNGVLRSILRNREQFNQINVKDKIKKLSIQYSHPEWMVKMFIDEFKEQFTEELLKANNTTPNLTIRVNTLKISKEDLKNILEQKGIKVYDGVVEEALILEDFSNIEKSEEFNKGLFIIQDESSMLPSRVLDVKEGMKVLDLCSAPGGKTTHIAQLMNNRGEITAFDIHEHKLKLIKDNSRRLGIDIIDAKLKDAQIFMEEYTDYADRVLVDAPCSGLGLLRKKPEIKYNVKREDINKLTLIQKSILNNAAKYVKKDGFIVYSTCTITLQENEWVIEEFLKENDNFVLEDINEFLPQELKTQKKYVKIFPNVHKMDGFFIAKLKRIR</sequence>
<dbReference type="Pfam" id="PF22458">
    <property type="entry name" value="RsmF-B_ferredox"/>
    <property type="match status" value="1"/>
</dbReference>
<feature type="binding site" evidence="13">
    <location>
        <position position="282"/>
    </location>
    <ligand>
        <name>S-adenosyl-L-methionine</name>
        <dbReference type="ChEBI" id="CHEBI:59789"/>
    </ligand>
</feature>
<evidence type="ECO:0000256" key="13">
    <source>
        <dbReference type="PROSITE-ProRule" id="PRU01023"/>
    </source>
</evidence>
<keyword evidence="4" id="KW-0963">Cytoplasm</keyword>
<dbReference type="FunFam" id="3.40.50.150:FF:000022">
    <property type="entry name" value="Ribosomal RNA small subunit methyltransferase B"/>
    <property type="match status" value="1"/>
</dbReference>
<dbReference type="PANTHER" id="PTHR22807">
    <property type="entry name" value="NOP2 YEAST -RELATED NOL1/NOP2/FMU SUN DOMAIN-CONTAINING"/>
    <property type="match status" value="1"/>
</dbReference>
<dbReference type="Gene3D" id="1.10.940.10">
    <property type="entry name" value="NusB-like"/>
    <property type="match status" value="1"/>
</dbReference>
<comment type="similarity">
    <text evidence="13">Belongs to the class I-like SAM-binding methyltransferase superfamily. RsmB/NOP family.</text>
</comment>
<keyword evidence="8 13" id="KW-0949">S-adenosyl-L-methionine</keyword>
<evidence type="ECO:0000256" key="2">
    <source>
        <dbReference type="ARBA" id="ARBA00004496"/>
    </source>
</evidence>
<dbReference type="InterPro" id="IPR023267">
    <property type="entry name" value="RCMT"/>
</dbReference>
<dbReference type="SUPFAM" id="SSF48013">
    <property type="entry name" value="NusB-like"/>
    <property type="match status" value="1"/>
</dbReference>
<dbReference type="EMBL" id="FQVG01000055">
    <property type="protein sequence ID" value="SHF31853.1"/>
    <property type="molecule type" value="Genomic_DNA"/>
</dbReference>
<evidence type="ECO:0000256" key="1">
    <source>
        <dbReference type="ARBA" id="ARBA00002724"/>
    </source>
</evidence>
<dbReference type="PANTHER" id="PTHR22807:SF53">
    <property type="entry name" value="RIBOSOMAL RNA SMALL SUBUNIT METHYLTRANSFERASE B-RELATED"/>
    <property type="match status" value="1"/>
</dbReference>
<dbReference type="InterPro" id="IPR004573">
    <property type="entry name" value="rRNA_ssu_MeTfrase_B"/>
</dbReference>
<dbReference type="GO" id="GO:0008649">
    <property type="term" value="F:rRNA methyltransferase activity"/>
    <property type="evidence" value="ECO:0007669"/>
    <property type="project" value="InterPro"/>
</dbReference>